<feature type="signal peptide" evidence="1">
    <location>
        <begin position="1"/>
        <end position="23"/>
    </location>
</feature>
<dbReference type="Gene3D" id="3.40.710.10">
    <property type="entry name" value="DD-peptidase/beta-lactamase superfamily"/>
    <property type="match status" value="1"/>
</dbReference>
<dbReference type="EMBL" id="JAJVCN010000002">
    <property type="protein sequence ID" value="MCE7005242.1"/>
    <property type="molecule type" value="Genomic_DNA"/>
</dbReference>
<feature type="domain" description="Beta-lactamase-related" evidence="2">
    <location>
        <begin position="44"/>
        <end position="352"/>
    </location>
</feature>
<gene>
    <name evidence="3" type="ORF">LWC34_20770</name>
</gene>
<evidence type="ECO:0000256" key="1">
    <source>
        <dbReference type="SAM" id="SignalP"/>
    </source>
</evidence>
<organism evidence="3 4">
    <name type="scientific">Kibdelosporangium philippinense</name>
    <dbReference type="NCBI Taxonomy" id="211113"/>
    <lineage>
        <taxon>Bacteria</taxon>
        <taxon>Bacillati</taxon>
        <taxon>Actinomycetota</taxon>
        <taxon>Actinomycetes</taxon>
        <taxon>Pseudonocardiales</taxon>
        <taxon>Pseudonocardiaceae</taxon>
        <taxon>Kibdelosporangium</taxon>
    </lineage>
</organism>
<dbReference type="PANTHER" id="PTHR46825:SF7">
    <property type="entry name" value="D-ALANYL-D-ALANINE CARBOXYPEPTIDASE"/>
    <property type="match status" value="1"/>
</dbReference>
<dbReference type="InterPro" id="IPR001466">
    <property type="entry name" value="Beta-lactam-related"/>
</dbReference>
<name>A0ABS8ZCS1_9PSEU</name>
<dbReference type="SUPFAM" id="SSF56601">
    <property type="entry name" value="beta-lactamase/transpeptidase-like"/>
    <property type="match status" value="1"/>
</dbReference>
<comment type="caution">
    <text evidence="3">The sequence shown here is derived from an EMBL/GenBank/DDBJ whole genome shotgun (WGS) entry which is preliminary data.</text>
</comment>
<dbReference type="PANTHER" id="PTHR46825">
    <property type="entry name" value="D-ALANYL-D-ALANINE-CARBOXYPEPTIDASE/ENDOPEPTIDASE AMPH"/>
    <property type="match status" value="1"/>
</dbReference>
<accession>A0ABS8ZCS1</accession>
<sequence>MRKTVAALATAAAVTLTAMPAQAADLPPPNKPLLEASIAGLPDAEATGAFVRITGSAGRWSGTSGVYDIEKGGSVRPDGRFRIGSITKVFTAVLVLKLAEEGKIDLNEPVQRYLPLPASYPPIPVYTLLDHTSGLPHVDIPGFDDPQWVVDHRFDSWTPSQVLATVTRHEHLFTPGTFQRYSNSSYVVAGMIAEKVTGKRYAQLVRERIAEPLGLCQTYYPGDDPRLPNASARGYFNVNGKLVDITEMNQSVPWAAGGMISTASELDTFGTALFTGRLLGTESMTRLFTVPNVKNFDDGKPAMYSQGLLTITLNGVQLWGKNGTRYGYATGLFATRDLARKVALSVNSTAKSTTGPEQRVLRIADAVTR</sequence>
<proteinExistence type="predicted"/>
<feature type="chain" id="PRO_5046819584" evidence="1">
    <location>
        <begin position="24"/>
        <end position="369"/>
    </location>
</feature>
<evidence type="ECO:0000313" key="4">
    <source>
        <dbReference type="Proteomes" id="UP001521150"/>
    </source>
</evidence>
<evidence type="ECO:0000313" key="3">
    <source>
        <dbReference type="EMBL" id="MCE7005242.1"/>
    </source>
</evidence>
<dbReference type="RefSeq" id="WP_233726828.1">
    <property type="nucleotide sequence ID" value="NZ_JAJVCN010000002.1"/>
</dbReference>
<dbReference type="InterPro" id="IPR050491">
    <property type="entry name" value="AmpC-like"/>
</dbReference>
<keyword evidence="4" id="KW-1185">Reference proteome</keyword>
<protein>
    <submittedName>
        <fullName evidence="3">Beta-lactamase family protein</fullName>
    </submittedName>
</protein>
<keyword evidence="1" id="KW-0732">Signal</keyword>
<reference evidence="3 4" key="1">
    <citation type="submission" date="2021-12" db="EMBL/GenBank/DDBJ databases">
        <title>Genome sequence of Kibdelosporangium philippinense ATCC 49844.</title>
        <authorList>
            <person name="Fedorov E.A."/>
            <person name="Omeragic M."/>
            <person name="Shalygina K.F."/>
            <person name="Maclea K.S."/>
        </authorList>
    </citation>
    <scope>NUCLEOTIDE SEQUENCE [LARGE SCALE GENOMIC DNA]</scope>
    <source>
        <strain evidence="3 4">ATCC 49844</strain>
    </source>
</reference>
<dbReference type="InterPro" id="IPR012338">
    <property type="entry name" value="Beta-lactam/transpept-like"/>
</dbReference>
<dbReference type="Proteomes" id="UP001521150">
    <property type="component" value="Unassembled WGS sequence"/>
</dbReference>
<evidence type="ECO:0000259" key="2">
    <source>
        <dbReference type="Pfam" id="PF00144"/>
    </source>
</evidence>
<dbReference type="Pfam" id="PF00144">
    <property type="entry name" value="Beta-lactamase"/>
    <property type="match status" value="1"/>
</dbReference>